<keyword evidence="2" id="KW-1185">Reference proteome</keyword>
<dbReference type="AlphaFoldDB" id="A0A6A6XWK1"/>
<sequence length="241" mass="26128">MLLYGRNSYLSRVSILKRSFAMLLPTLIVLLPLLTRTFAAPQIQITVTGWPPSPPVPTICGVLDDEPACPYGYTCQPYASRYCPELDPDEVCGYCSQTTKKTSTLTPTPTPTLTPSSSASALCPEGFTPDYRHICRKTTAATPTTTSSSSFTCSSGFTPDYRGYSYCRPTFRITTTPGISCSSGWATDYRGTCVHATTSSLTTTGKKITCSPGWMTDYRGFCWSAPTSTPTFNVDSPPVTK</sequence>
<name>A0A6A6XWK1_9PLEO</name>
<gene>
    <name evidence="1" type="ORF">K505DRAFT_93995</name>
</gene>
<proteinExistence type="predicted"/>
<protein>
    <submittedName>
        <fullName evidence="1">Uncharacterized protein</fullName>
    </submittedName>
</protein>
<evidence type="ECO:0000313" key="1">
    <source>
        <dbReference type="EMBL" id="KAF2800892.1"/>
    </source>
</evidence>
<organism evidence="1 2">
    <name type="scientific">Melanomma pulvis-pyrius CBS 109.77</name>
    <dbReference type="NCBI Taxonomy" id="1314802"/>
    <lineage>
        <taxon>Eukaryota</taxon>
        <taxon>Fungi</taxon>
        <taxon>Dikarya</taxon>
        <taxon>Ascomycota</taxon>
        <taxon>Pezizomycotina</taxon>
        <taxon>Dothideomycetes</taxon>
        <taxon>Pleosporomycetidae</taxon>
        <taxon>Pleosporales</taxon>
        <taxon>Melanommataceae</taxon>
        <taxon>Melanomma</taxon>
    </lineage>
</organism>
<dbReference type="OrthoDB" id="3945638at2759"/>
<dbReference type="Proteomes" id="UP000799757">
    <property type="component" value="Unassembled WGS sequence"/>
</dbReference>
<accession>A0A6A6XWK1</accession>
<reference evidence="1" key="1">
    <citation type="journal article" date="2020" name="Stud. Mycol.">
        <title>101 Dothideomycetes genomes: a test case for predicting lifestyles and emergence of pathogens.</title>
        <authorList>
            <person name="Haridas S."/>
            <person name="Albert R."/>
            <person name="Binder M."/>
            <person name="Bloem J."/>
            <person name="Labutti K."/>
            <person name="Salamov A."/>
            <person name="Andreopoulos B."/>
            <person name="Baker S."/>
            <person name="Barry K."/>
            <person name="Bills G."/>
            <person name="Bluhm B."/>
            <person name="Cannon C."/>
            <person name="Castanera R."/>
            <person name="Culley D."/>
            <person name="Daum C."/>
            <person name="Ezra D."/>
            <person name="Gonzalez J."/>
            <person name="Henrissat B."/>
            <person name="Kuo A."/>
            <person name="Liang C."/>
            <person name="Lipzen A."/>
            <person name="Lutzoni F."/>
            <person name="Magnuson J."/>
            <person name="Mondo S."/>
            <person name="Nolan M."/>
            <person name="Ohm R."/>
            <person name="Pangilinan J."/>
            <person name="Park H.-J."/>
            <person name="Ramirez L."/>
            <person name="Alfaro M."/>
            <person name="Sun H."/>
            <person name="Tritt A."/>
            <person name="Yoshinaga Y."/>
            <person name="Zwiers L.-H."/>
            <person name="Turgeon B."/>
            <person name="Goodwin S."/>
            <person name="Spatafora J."/>
            <person name="Crous P."/>
            <person name="Grigoriev I."/>
        </authorList>
    </citation>
    <scope>NUCLEOTIDE SEQUENCE</scope>
    <source>
        <strain evidence="1">CBS 109.77</strain>
    </source>
</reference>
<dbReference type="EMBL" id="MU001741">
    <property type="protein sequence ID" value="KAF2800892.1"/>
    <property type="molecule type" value="Genomic_DNA"/>
</dbReference>
<evidence type="ECO:0000313" key="2">
    <source>
        <dbReference type="Proteomes" id="UP000799757"/>
    </source>
</evidence>